<protein>
    <submittedName>
        <fullName evidence="2">Uncharacterized protein</fullName>
    </submittedName>
</protein>
<keyword evidence="1" id="KW-1133">Transmembrane helix</keyword>
<evidence type="ECO:0000256" key="1">
    <source>
        <dbReference type="SAM" id="Phobius"/>
    </source>
</evidence>
<name>A0ABU9H1V0_9GAMM</name>
<keyword evidence="1" id="KW-0812">Transmembrane</keyword>
<gene>
    <name evidence="2" type="ORF">V6257_12305</name>
</gene>
<keyword evidence="3" id="KW-1185">Reference proteome</keyword>
<evidence type="ECO:0000313" key="3">
    <source>
        <dbReference type="Proteomes" id="UP001371391"/>
    </source>
</evidence>
<proteinExistence type="predicted"/>
<sequence length="210" mass="23333">MNKPDEPLDQKLTQHYKERKARTTLTSAQQKALLNNAVHAKPKKPTKLNFTLQLTSLACALGVFAFIVFDNNNVINTEPKTVLNSVFNTIDIHDYSIIKTHEINQAGSYASSINEQKHALDSQLANDLRRHQQRHIEYGTLVKVDNDWYIASCNDEVLVQIKHSLLSDLKGKHAVESNINTGDMLAMAHNGKGQIIALKHAGAGVRQCGA</sequence>
<feature type="transmembrane region" description="Helical" evidence="1">
    <location>
        <begin position="50"/>
        <end position="69"/>
    </location>
</feature>
<dbReference type="Proteomes" id="UP001371391">
    <property type="component" value="Unassembled WGS sequence"/>
</dbReference>
<dbReference type="RefSeq" id="WP_341603002.1">
    <property type="nucleotide sequence ID" value="NZ_JBAKAW010000011.1"/>
</dbReference>
<reference evidence="2 3" key="1">
    <citation type="submission" date="2024-02" db="EMBL/GenBank/DDBJ databases">
        <title>Bacteria isolated from the canopy kelp, Nereocystis luetkeana.</title>
        <authorList>
            <person name="Pfister C.A."/>
            <person name="Younker I.T."/>
            <person name="Light S.H."/>
        </authorList>
    </citation>
    <scope>NUCLEOTIDE SEQUENCE [LARGE SCALE GENOMIC DNA]</scope>
    <source>
        <strain evidence="2 3">TI.1.03</strain>
    </source>
</reference>
<keyword evidence="1" id="KW-0472">Membrane</keyword>
<organism evidence="2 3">
    <name type="scientific">Pseudoalteromonas issachenkonii</name>
    <dbReference type="NCBI Taxonomy" id="152297"/>
    <lineage>
        <taxon>Bacteria</taxon>
        <taxon>Pseudomonadati</taxon>
        <taxon>Pseudomonadota</taxon>
        <taxon>Gammaproteobacteria</taxon>
        <taxon>Alteromonadales</taxon>
        <taxon>Pseudoalteromonadaceae</taxon>
        <taxon>Pseudoalteromonas</taxon>
    </lineage>
</organism>
<comment type="caution">
    <text evidence="2">The sequence shown here is derived from an EMBL/GenBank/DDBJ whole genome shotgun (WGS) entry which is preliminary data.</text>
</comment>
<dbReference type="EMBL" id="JBAKAW010000011">
    <property type="protein sequence ID" value="MEL0655818.1"/>
    <property type="molecule type" value="Genomic_DNA"/>
</dbReference>
<evidence type="ECO:0000313" key="2">
    <source>
        <dbReference type="EMBL" id="MEL0655818.1"/>
    </source>
</evidence>
<accession>A0ABU9H1V0</accession>